<dbReference type="Pfam" id="PF07786">
    <property type="entry name" value="HGSNAT_cat"/>
    <property type="match status" value="1"/>
</dbReference>
<feature type="transmembrane region" description="Helical" evidence="1">
    <location>
        <begin position="47"/>
        <end position="67"/>
    </location>
</feature>
<reference evidence="4" key="1">
    <citation type="journal article" date="2020" name="bioRxiv">
        <title>A rank-normalized archaeal taxonomy based on genome phylogeny resolves widespread incomplete and uneven classifications.</title>
        <authorList>
            <person name="Rinke C."/>
            <person name="Chuvochina M."/>
            <person name="Mussig A.J."/>
            <person name="Chaumeil P.-A."/>
            <person name="Waite D.W."/>
            <person name="Whitman W.B."/>
            <person name="Parks D.H."/>
            <person name="Hugenholtz P."/>
        </authorList>
    </citation>
    <scope>NUCLEOTIDE SEQUENCE [LARGE SCALE GENOMIC DNA]</scope>
</reference>
<gene>
    <name evidence="3" type="ORF">HA254_05740</name>
</gene>
<sequence>MTGQNRFWEVDALRGVAIVMMAIFHSLWDLVFLGVLQMDPYAGFWGLFQKATASLFIFVAGVSVALYTQSHPDGYRTGLLKHGLRIFPFALLVTAFTLIFFPEMPIYFGILHMIGASIILSIPFADKKMPAILAGIIICITAFINLQSFSIGPLWILGLSAPGPALDFFPLLPWIGMMLLGVGTGNYLYCTQKRNFSFRNSGDFEKRFSPLQFLGRNSLFIYLSHQFLVFPLAFLISWLI</sequence>
<protein>
    <submittedName>
        <fullName evidence="3">DUF1624 domain-containing protein</fullName>
    </submittedName>
</protein>
<organism evidence="3 4">
    <name type="scientific">Candidatus Iainarchaeum sp</name>
    <dbReference type="NCBI Taxonomy" id="3101447"/>
    <lineage>
        <taxon>Archaea</taxon>
        <taxon>Candidatus Iainarchaeota</taxon>
        <taxon>Candidatus Iainarchaeia</taxon>
        <taxon>Candidatus Iainarchaeales</taxon>
        <taxon>Candidatus Iainarchaeaceae</taxon>
        <taxon>Candidatus Iainarchaeum</taxon>
    </lineage>
</organism>
<accession>A0A7J4IXK4</accession>
<keyword evidence="1" id="KW-1133">Transmembrane helix</keyword>
<dbReference type="AlphaFoldDB" id="A0A7J4IXK4"/>
<comment type="caution">
    <text evidence="3">The sequence shown here is derived from an EMBL/GenBank/DDBJ whole genome shotgun (WGS) entry which is preliminary data.</text>
</comment>
<feature type="transmembrane region" description="Helical" evidence="1">
    <location>
        <begin position="79"/>
        <end position="100"/>
    </location>
</feature>
<evidence type="ECO:0000313" key="3">
    <source>
        <dbReference type="EMBL" id="HIH10138.1"/>
    </source>
</evidence>
<keyword evidence="1" id="KW-0472">Membrane</keyword>
<feature type="transmembrane region" description="Helical" evidence="1">
    <location>
        <begin position="12"/>
        <end position="35"/>
    </location>
</feature>
<evidence type="ECO:0000313" key="4">
    <source>
        <dbReference type="Proteomes" id="UP000565078"/>
    </source>
</evidence>
<evidence type="ECO:0000259" key="2">
    <source>
        <dbReference type="Pfam" id="PF07786"/>
    </source>
</evidence>
<evidence type="ECO:0000256" key="1">
    <source>
        <dbReference type="SAM" id="Phobius"/>
    </source>
</evidence>
<proteinExistence type="predicted"/>
<dbReference type="Proteomes" id="UP000565078">
    <property type="component" value="Unassembled WGS sequence"/>
</dbReference>
<dbReference type="EMBL" id="DUGC01000090">
    <property type="protein sequence ID" value="HIH10138.1"/>
    <property type="molecule type" value="Genomic_DNA"/>
</dbReference>
<feature type="transmembrane region" description="Helical" evidence="1">
    <location>
        <begin position="132"/>
        <end position="156"/>
    </location>
</feature>
<feature type="transmembrane region" description="Helical" evidence="1">
    <location>
        <begin position="168"/>
        <end position="189"/>
    </location>
</feature>
<dbReference type="InterPro" id="IPR012429">
    <property type="entry name" value="HGSNAT_cat"/>
</dbReference>
<feature type="transmembrane region" description="Helical" evidence="1">
    <location>
        <begin position="219"/>
        <end position="239"/>
    </location>
</feature>
<keyword evidence="1" id="KW-0812">Transmembrane</keyword>
<feature type="domain" description="Heparan-alpha-glucosaminide N-acetyltransferase catalytic" evidence="2">
    <location>
        <begin position="6"/>
        <end position="227"/>
    </location>
</feature>
<name>A0A7J4IXK4_9ARCH</name>
<feature type="transmembrane region" description="Helical" evidence="1">
    <location>
        <begin position="106"/>
        <end position="125"/>
    </location>
</feature>